<keyword evidence="5" id="KW-0677">Repeat</keyword>
<protein>
    <recommendedName>
        <fullName evidence="9">SAM-dependent MTase DRM-type domain-containing protein</fullName>
    </recommendedName>
</protein>
<evidence type="ECO:0000256" key="4">
    <source>
        <dbReference type="ARBA" id="ARBA00022691"/>
    </source>
</evidence>
<dbReference type="PROSITE" id="PS51680">
    <property type="entry name" value="SAM_MT_DRM"/>
    <property type="match status" value="1"/>
</dbReference>
<keyword evidence="4" id="KW-0949">S-adenosyl-L-methionine</keyword>
<dbReference type="SMR" id="A0A8T3A568"/>
<keyword evidence="2" id="KW-0489">Methyltransferase</keyword>
<dbReference type="SUPFAM" id="SSF53335">
    <property type="entry name" value="S-adenosyl-L-methionine-dependent methyltransferases"/>
    <property type="match status" value="2"/>
</dbReference>
<evidence type="ECO:0000256" key="5">
    <source>
        <dbReference type="ARBA" id="ARBA00022737"/>
    </source>
</evidence>
<dbReference type="InterPro" id="IPR029063">
    <property type="entry name" value="SAM-dependent_MTases_sf"/>
</dbReference>
<comment type="caution">
    <text evidence="10">The sequence shown here is derived from an EMBL/GenBank/DDBJ whole genome shotgun (WGS) entry which is preliminary data.</text>
</comment>
<organism evidence="10 11">
    <name type="scientific">Dendrobium nobile</name>
    <name type="common">Orchid</name>
    <dbReference type="NCBI Taxonomy" id="94219"/>
    <lineage>
        <taxon>Eukaryota</taxon>
        <taxon>Viridiplantae</taxon>
        <taxon>Streptophyta</taxon>
        <taxon>Embryophyta</taxon>
        <taxon>Tracheophyta</taxon>
        <taxon>Spermatophyta</taxon>
        <taxon>Magnoliopsida</taxon>
        <taxon>Liliopsida</taxon>
        <taxon>Asparagales</taxon>
        <taxon>Orchidaceae</taxon>
        <taxon>Epidendroideae</taxon>
        <taxon>Malaxideae</taxon>
        <taxon>Dendrobiinae</taxon>
        <taxon>Dendrobium</taxon>
    </lineage>
</organism>
<accession>A0A8T3A568</accession>
<dbReference type="EMBL" id="JAGYWB010000018">
    <property type="protein sequence ID" value="KAI0491278.1"/>
    <property type="molecule type" value="Genomic_DNA"/>
</dbReference>
<dbReference type="InterPro" id="IPR030380">
    <property type="entry name" value="SAM_MeTfrase_DRM"/>
</dbReference>
<sequence>MVKLEDCTDNRVSPNGEAGVNSSIGAGSSGSIPCSVPVVVKEESLPSSSTCHFKSYLVGMGFSSILVDKVIEENGEDDVNILLEALLAQSVHSKSSPGSVSLSEYSCTNEEAESSPFEFISDDNQDKEDDDATSHVDMEKKSSLLMMDFTEEEIDLATTRLGENSSLAELVDFIIASQNAGSFVDNEMLGSINGGNENEASTTEALFGTMDKTLCLLRMGFTESEVSSAIANYGSDAALDKLADSILASRLVFQVKEEDFSNDDIYFSPQEQNEFEQLGCAKEESPVEFSPPVESWLKSMSHSSCSFDDYEEKKIQKRPKFVHADDTGTSYLSRWQNTGRFESPLIGCGGSTEHPEFYGSTDAGTLKKELRDHVPHNLSGNNQNMWSKSPFFFYGNVADVSEDTWRKLSQFLHGTKPEFVNTEFFSALIRREGYLHNLPTVGRFHIIPKPPMTIEDALPQTKKWWPSWDRRKQLSCINSETIGVALLCDRLGRMMGSSQGVISKEQKMDILHHCKTRNLIWIGPNKLCPLEAEHLEQILGYPKHHTDIWGLELPGRLNALKYSFQTDTIGYHLSVLKNIYPDGLRLLSICSGIGGAEVALYRLGIYLRCVVSVEASESNRKILKQWWNNTGQSGELRQIAGVEKLTIRQIEVLIKEFGGFDIIIGGNPGFFAASGSSRDSLAGMDFNHFYEFTRVLHRVRSVMERNPISAGRRN</sequence>
<dbReference type="GO" id="GO:0008168">
    <property type="term" value="F:methyltransferase activity"/>
    <property type="evidence" value="ECO:0007669"/>
    <property type="project" value="UniProtKB-KW"/>
</dbReference>
<feature type="compositionally biased region" description="Acidic residues" evidence="8">
    <location>
        <begin position="120"/>
        <end position="131"/>
    </location>
</feature>
<dbReference type="GO" id="GO:0032259">
    <property type="term" value="P:methylation"/>
    <property type="evidence" value="ECO:0007669"/>
    <property type="project" value="UniProtKB-KW"/>
</dbReference>
<dbReference type="PANTHER" id="PTHR23068">
    <property type="entry name" value="DNA CYTOSINE-5- -METHYLTRANSFERASE 3-RELATED"/>
    <property type="match status" value="1"/>
</dbReference>
<keyword evidence="6" id="KW-0238">DNA-binding</keyword>
<dbReference type="AlphaFoldDB" id="A0A8T3A568"/>
<evidence type="ECO:0000256" key="6">
    <source>
        <dbReference type="ARBA" id="ARBA00023125"/>
    </source>
</evidence>
<dbReference type="Gene3D" id="3.40.50.150">
    <property type="entry name" value="Vaccinia Virus protein VP39"/>
    <property type="match status" value="1"/>
</dbReference>
<dbReference type="GO" id="GO:0003677">
    <property type="term" value="F:DNA binding"/>
    <property type="evidence" value="ECO:0007669"/>
    <property type="project" value="UniProtKB-KW"/>
</dbReference>
<dbReference type="Proteomes" id="UP000829196">
    <property type="component" value="Unassembled WGS sequence"/>
</dbReference>
<dbReference type="GO" id="GO:0005634">
    <property type="term" value="C:nucleus"/>
    <property type="evidence" value="ECO:0007669"/>
    <property type="project" value="UniProtKB-SubCell"/>
</dbReference>
<evidence type="ECO:0000259" key="9">
    <source>
        <dbReference type="PROSITE" id="PS51680"/>
    </source>
</evidence>
<evidence type="ECO:0000256" key="3">
    <source>
        <dbReference type="ARBA" id="ARBA00022679"/>
    </source>
</evidence>
<proteinExistence type="predicted"/>
<evidence type="ECO:0000256" key="7">
    <source>
        <dbReference type="ARBA" id="ARBA00023242"/>
    </source>
</evidence>
<feature type="region of interest" description="Disordered" evidence="8">
    <location>
        <begin position="113"/>
        <end position="135"/>
    </location>
</feature>
<evidence type="ECO:0000256" key="1">
    <source>
        <dbReference type="ARBA" id="ARBA00004123"/>
    </source>
</evidence>
<comment type="subcellular location">
    <subcellularLocation>
        <location evidence="1">Nucleus</location>
    </subcellularLocation>
</comment>
<name>A0A8T3A568_DENNO</name>
<feature type="region of interest" description="Disordered" evidence="8">
    <location>
        <begin position="1"/>
        <end position="29"/>
    </location>
</feature>
<reference evidence="10" key="1">
    <citation type="journal article" date="2022" name="Front. Genet.">
        <title>Chromosome-Scale Assembly of the Dendrobium nobile Genome Provides Insights Into the Molecular Mechanism of the Biosynthesis of the Medicinal Active Ingredient of Dendrobium.</title>
        <authorList>
            <person name="Xu Q."/>
            <person name="Niu S.-C."/>
            <person name="Li K.-L."/>
            <person name="Zheng P.-J."/>
            <person name="Zhang X.-J."/>
            <person name="Jia Y."/>
            <person name="Liu Y."/>
            <person name="Niu Y.-X."/>
            <person name="Yu L.-H."/>
            <person name="Chen D.-F."/>
            <person name="Zhang G.-Q."/>
        </authorList>
    </citation>
    <scope>NUCLEOTIDE SEQUENCE</scope>
    <source>
        <tissue evidence="10">Leaf</tissue>
    </source>
</reference>
<dbReference type="PANTHER" id="PTHR23068:SF11">
    <property type="entry name" value="INACTIVE DNA (CYTOSINE-5)-METHYLTRANSFERASE DRM3-RELATED"/>
    <property type="match status" value="1"/>
</dbReference>
<evidence type="ECO:0000313" key="11">
    <source>
        <dbReference type="Proteomes" id="UP000829196"/>
    </source>
</evidence>
<dbReference type="OrthoDB" id="641149at2759"/>
<gene>
    <name evidence="10" type="ORF">KFK09_025538</name>
</gene>
<feature type="domain" description="SAM-dependent MTase DRM-type" evidence="9">
    <location>
        <begin position="378"/>
        <end position="706"/>
    </location>
</feature>
<keyword evidence="7" id="KW-0539">Nucleus</keyword>
<evidence type="ECO:0000313" key="10">
    <source>
        <dbReference type="EMBL" id="KAI0491278.1"/>
    </source>
</evidence>
<evidence type="ECO:0000256" key="2">
    <source>
        <dbReference type="ARBA" id="ARBA00022603"/>
    </source>
</evidence>
<dbReference type="InterPro" id="IPR050390">
    <property type="entry name" value="C5-Methyltransferase"/>
</dbReference>
<evidence type="ECO:0000256" key="8">
    <source>
        <dbReference type="SAM" id="MobiDB-lite"/>
    </source>
</evidence>
<keyword evidence="3" id="KW-0808">Transferase</keyword>
<keyword evidence="11" id="KW-1185">Reference proteome</keyword>